<comment type="catalytic activity">
    <reaction evidence="2">
        <text>N-terminal N-formyl-L-methionyl-[peptide] + H2O = N-terminal L-methionyl-[peptide] + formate</text>
        <dbReference type="Rhea" id="RHEA:24420"/>
        <dbReference type="Rhea" id="RHEA-COMP:10639"/>
        <dbReference type="Rhea" id="RHEA-COMP:10640"/>
        <dbReference type="ChEBI" id="CHEBI:15377"/>
        <dbReference type="ChEBI" id="CHEBI:15740"/>
        <dbReference type="ChEBI" id="CHEBI:49298"/>
        <dbReference type="ChEBI" id="CHEBI:64731"/>
        <dbReference type="EC" id="3.5.1.88"/>
    </reaction>
</comment>
<feature type="binding site" evidence="2">
    <location>
        <position position="123"/>
    </location>
    <ligand>
        <name>Fe cation</name>
        <dbReference type="ChEBI" id="CHEBI:24875"/>
    </ligand>
</feature>
<dbReference type="PANTHER" id="PTHR10458:SF22">
    <property type="entry name" value="PEPTIDE DEFORMYLASE"/>
    <property type="match status" value="1"/>
</dbReference>
<dbReference type="RefSeq" id="WP_006688788.1">
    <property type="nucleotide sequence ID" value="NZ_CAUPLA010000001.1"/>
</dbReference>
<accession>A0AAC9X6Y9</accession>
<dbReference type="GO" id="GO:0006412">
    <property type="term" value="P:translation"/>
    <property type="evidence" value="ECO:0007669"/>
    <property type="project" value="UniProtKB-UniRule"/>
</dbReference>
<dbReference type="PIRSF" id="PIRSF004749">
    <property type="entry name" value="Pep_def"/>
    <property type="match status" value="1"/>
</dbReference>
<dbReference type="GO" id="GO:0046872">
    <property type="term" value="F:metal ion binding"/>
    <property type="evidence" value="ECO:0007669"/>
    <property type="project" value="UniProtKB-KW"/>
</dbReference>
<sequence length="198" mass="23129">MYNIKFLDLLNSNLKPNPQWIFKDPHPVLREVTQDIEGNELSKDDIYYLKKMVRYIDVCYHNQAKKYKIRSGIAIAANQVGWNKRATYIHFNDEAKEHHYLLINPHIIKRSSEIAYLNPGEGCLSVDDDRSGYVIRNKKVHVKAYDLISEQFIDQEFSGIIAICIQHEIGHLDAGLYYDNINQQQPFYADPSWTKIGR</sequence>
<keyword evidence="2" id="KW-0408">Iron</keyword>
<feature type="binding site" evidence="2">
    <location>
        <position position="171"/>
    </location>
    <ligand>
        <name>Fe cation</name>
        <dbReference type="ChEBI" id="CHEBI:24875"/>
    </ligand>
</feature>
<dbReference type="CDD" id="cd00487">
    <property type="entry name" value="Pep_deformylase"/>
    <property type="match status" value="1"/>
</dbReference>
<organism evidence="3 4">
    <name type="scientific">Ureaplasma parvum</name>
    <name type="common">Ureaplasma urealyticum biotype 1</name>
    <dbReference type="NCBI Taxonomy" id="134821"/>
    <lineage>
        <taxon>Bacteria</taxon>
        <taxon>Bacillati</taxon>
        <taxon>Mycoplasmatota</taxon>
        <taxon>Mycoplasmoidales</taxon>
        <taxon>Mycoplasmoidaceae</taxon>
        <taxon>Ureaplasma</taxon>
    </lineage>
</organism>
<dbReference type="GO" id="GO:0042586">
    <property type="term" value="F:peptide deformylase activity"/>
    <property type="evidence" value="ECO:0007669"/>
    <property type="project" value="UniProtKB-UniRule"/>
</dbReference>
<keyword evidence="2" id="KW-0479">Metal-binding</keyword>
<dbReference type="AlphaFoldDB" id="A0AAC9X6Y9"/>
<dbReference type="Proteomes" id="UP000197054">
    <property type="component" value="Chromosome"/>
</dbReference>
<dbReference type="InterPro" id="IPR036821">
    <property type="entry name" value="Peptide_deformylase_sf"/>
</dbReference>
<dbReference type="EMBL" id="CP021991">
    <property type="protein sequence ID" value="ASD30126.1"/>
    <property type="molecule type" value="Genomic_DNA"/>
</dbReference>
<evidence type="ECO:0000256" key="1">
    <source>
        <dbReference type="ARBA" id="ARBA00010759"/>
    </source>
</evidence>
<protein>
    <recommendedName>
        <fullName evidence="2">Peptide deformylase</fullName>
        <shortName evidence="2">PDF</shortName>
        <ecNumber evidence="2">3.5.1.88</ecNumber>
    </recommendedName>
    <alternativeName>
        <fullName evidence="2">Polypeptide deformylase</fullName>
    </alternativeName>
</protein>
<dbReference type="InterPro" id="IPR023635">
    <property type="entry name" value="Peptide_deformylase"/>
</dbReference>
<evidence type="ECO:0000256" key="2">
    <source>
        <dbReference type="HAMAP-Rule" id="MF_00163"/>
    </source>
</evidence>
<evidence type="ECO:0000313" key="4">
    <source>
        <dbReference type="Proteomes" id="UP000197054"/>
    </source>
</evidence>
<dbReference type="NCBIfam" id="TIGR00079">
    <property type="entry name" value="pept_deformyl"/>
    <property type="match status" value="1"/>
</dbReference>
<proteinExistence type="inferred from homology"/>
<dbReference type="Pfam" id="PF01327">
    <property type="entry name" value="Pep_deformylase"/>
    <property type="match status" value="1"/>
</dbReference>
<dbReference type="HAMAP" id="MF_00163">
    <property type="entry name" value="Pep_deformylase"/>
    <property type="match status" value="1"/>
</dbReference>
<dbReference type="PANTHER" id="PTHR10458">
    <property type="entry name" value="PEPTIDE DEFORMYLASE"/>
    <property type="match status" value="1"/>
</dbReference>
<comment type="similarity">
    <text evidence="1 2">Belongs to the polypeptide deformylase family.</text>
</comment>
<comment type="function">
    <text evidence="2">Removes the formyl group from the N-terminal Met of newly synthesized proteins. Requires at least a dipeptide for an efficient rate of reaction. N-terminal L-methionine is a prerequisite for activity but the enzyme has broad specificity at other positions.</text>
</comment>
<dbReference type="EC" id="3.5.1.88" evidence="2"/>
<gene>
    <name evidence="2" type="primary">def</name>
    <name evidence="3" type="ORF">CEG42_02800</name>
</gene>
<evidence type="ECO:0000313" key="3">
    <source>
        <dbReference type="EMBL" id="ASD30126.1"/>
    </source>
</evidence>
<comment type="cofactor">
    <cofactor evidence="2">
        <name>Fe(2+)</name>
        <dbReference type="ChEBI" id="CHEBI:29033"/>
    </cofactor>
    <text evidence="2">Binds 1 Fe(2+) ion.</text>
</comment>
<feature type="active site" evidence="2">
    <location>
        <position position="168"/>
    </location>
</feature>
<dbReference type="PRINTS" id="PR01576">
    <property type="entry name" value="PDEFORMYLASE"/>
</dbReference>
<keyword evidence="2" id="KW-0378">Hydrolase</keyword>
<keyword evidence="2" id="KW-0648">Protein biosynthesis</keyword>
<name>A0AAC9X6Y9_UREPR</name>
<dbReference type="SUPFAM" id="SSF56420">
    <property type="entry name" value="Peptide deformylase"/>
    <property type="match status" value="1"/>
</dbReference>
<feature type="binding site" evidence="2">
    <location>
        <position position="167"/>
    </location>
    <ligand>
        <name>Fe cation</name>
        <dbReference type="ChEBI" id="CHEBI:24875"/>
    </ligand>
</feature>
<dbReference type="Gene3D" id="3.90.45.10">
    <property type="entry name" value="Peptide deformylase"/>
    <property type="match status" value="1"/>
</dbReference>
<reference evidence="3 4" key="1">
    <citation type="submission" date="2017-06" db="EMBL/GenBank/DDBJ databases">
        <title>Genome Sequencing and Comparative Genomics Analysis of Five Ureaplasma Urealyticums with Different Drug Resistance.</title>
        <authorList>
            <person name="Ma L."/>
            <person name="Jia T."/>
        </authorList>
    </citation>
    <scope>NUCLEOTIDE SEQUENCE [LARGE SCALE GENOMIC DNA]</scope>
    <source>
        <strain evidence="4">hebnu uu3</strain>
    </source>
</reference>